<name>A0ACB9N930_BAUVA</name>
<reference evidence="1 2" key="1">
    <citation type="journal article" date="2022" name="DNA Res.">
        <title>Chromosomal-level genome assembly of the orchid tree Bauhinia variegata (Leguminosae; Cercidoideae) supports the allotetraploid origin hypothesis of Bauhinia.</title>
        <authorList>
            <person name="Zhong Y."/>
            <person name="Chen Y."/>
            <person name="Zheng D."/>
            <person name="Pang J."/>
            <person name="Liu Y."/>
            <person name="Luo S."/>
            <person name="Meng S."/>
            <person name="Qian L."/>
            <person name="Wei D."/>
            <person name="Dai S."/>
            <person name="Zhou R."/>
        </authorList>
    </citation>
    <scope>NUCLEOTIDE SEQUENCE [LARGE SCALE GENOMIC DNA]</scope>
    <source>
        <strain evidence="1">BV-YZ2020</strain>
    </source>
</reference>
<comment type="caution">
    <text evidence="1">The sequence shown here is derived from an EMBL/GenBank/DDBJ whole genome shotgun (WGS) entry which is preliminary data.</text>
</comment>
<proteinExistence type="predicted"/>
<keyword evidence="2" id="KW-1185">Reference proteome</keyword>
<evidence type="ECO:0000313" key="1">
    <source>
        <dbReference type="EMBL" id="KAI4332486.1"/>
    </source>
</evidence>
<dbReference type="EMBL" id="CM039432">
    <property type="protein sequence ID" value="KAI4332486.1"/>
    <property type="molecule type" value="Genomic_DNA"/>
</dbReference>
<gene>
    <name evidence="1" type="ORF">L6164_017390</name>
</gene>
<dbReference type="Proteomes" id="UP000828941">
    <property type="component" value="Chromosome 7"/>
</dbReference>
<organism evidence="1 2">
    <name type="scientific">Bauhinia variegata</name>
    <name type="common">Purple orchid tree</name>
    <name type="synonym">Phanera variegata</name>
    <dbReference type="NCBI Taxonomy" id="167791"/>
    <lineage>
        <taxon>Eukaryota</taxon>
        <taxon>Viridiplantae</taxon>
        <taxon>Streptophyta</taxon>
        <taxon>Embryophyta</taxon>
        <taxon>Tracheophyta</taxon>
        <taxon>Spermatophyta</taxon>
        <taxon>Magnoliopsida</taxon>
        <taxon>eudicotyledons</taxon>
        <taxon>Gunneridae</taxon>
        <taxon>Pentapetalae</taxon>
        <taxon>rosids</taxon>
        <taxon>fabids</taxon>
        <taxon>Fabales</taxon>
        <taxon>Fabaceae</taxon>
        <taxon>Cercidoideae</taxon>
        <taxon>Cercideae</taxon>
        <taxon>Bauhiniinae</taxon>
        <taxon>Bauhinia</taxon>
    </lineage>
</organism>
<sequence>MVSQLVLNPGPSTIQMCRDIKAIGLEHRQYYYGISLIISILTINKEYIVSKINMSHTNLVIDVEAIMVEPESPRHECCINRVPYHIRK</sequence>
<accession>A0ACB9N930</accession>
<protein>
    <submittedName>
        <fullName evidence="1">Uncharacterized protein</fullName>
    </submittedName>
</protein>
<evidence type="ECO:0000313" key="2">
    <source>
        <dbReference type="Proteomes" id="UP000828941"/>
    </source>
</evidence>